<evidence type="ECO:0000256" key="1">
    <source>
        <dbReference type="ARBA" id="ARBA00004370"/>
    </source>
</evidence>
<keyword evidence="4" id="KW-0418">Kinase</keyword>
<protein>
    <recommendedName>
        <fullName evidence="6">HAMP domain-containing protein</fullName>
    </recommendedName>
</protein>
<dbReference type="Proteomes" id="UP000181884">
    <property type="component" value="Unassembled WGS sequence"/>
</dbReference>
<dbReference type="CDD" id="cd06225">
    <property type="entry name" value="HAMP"/>
    <property type="match status" value="1"/>
</dbReference>
<dbReference type="InterPro" id="IPR036890">
    <property type="entry name" value="HATPase_C_sf"/>
</dbReference>
<keyword evidence="5" id="KW-1133">Transmembrane helix</keyword>
<dbReference type="SMART" id="SM00304">
    <property type="entry name" value="HAMP"/>
    <property type="match status" value="1"/>
</dbReference>
<dbReference type="InterPro" id="IPR050640">
    <property type="entry name" value="Bact_2-comp_sensor_kinase"/>
</dbReference>
<dbReference type="Gene3D" id="3.30.565.10">
    <property type="entry name" value="Histidine kinase-like ATPase, C-terminal domain"/>
    <property type="match status" value="1"/>
</dbReference>
<proteinExistence type="predicted"/>
<keyword evidence="5" id="KW-0472">Membrane</keyword>
<dbReference type="InterPro" id="IPR003660">
    <property type="entry name" value="HAMP_dom"/>
</dbReference>
<reference evidence="7 8" key="1">
    <citation type="submission" date="2014-12" db="EMBL/GenBank/DDBJ databases">
        <title>Draft genome sequences of 29 type strains of Enterococci.</title>
        <authorList>
            <person name="Zhong Z."/>
            <person name="Sun Z."/>
            <person name="Liu W."/>
            <person name="Zhang W."/>
            <person name="Zhang H."/>
        </authorList>
    </citation>
    <scope>NUCLEOTIDE SEQUENCE [LARGE SCALE GENOMIC DNA]</scope>
    <source>
        <strain evidence="7 8">DSM 17029</strain>
    </source>
</reference>
<dbReference type="EMBL" id="JXKH01000003">
    <property type="protein sequence ID" value="OJG18717.1"/>
    <property type="molecule type" value="Genomic_DNA"/>
</dbReference>
<evidence type="ECO:0000256" key="4">
    <source>
        <dbReference type="ARBA" id="ARBA00022777"/>
    </source>
</evidence>
<dbReference type="AlphaFoldDB" id="A0A1L8RG52"/>
<dbReference type="PROSITE" id="PS50885">
    <property type="entry name" value="HAMP"/>
    <property type="match status" value="1"/>
</dbReference>
<comment type="caution">
    <text evidence="7">The sequence shown here is derived from an EMBL/GenBank/DDBJ whole genome shotgun (WGS) entry which is preliminary data.</text>
</comment>
<dbReference type="PANTHER" id="PTHR34220">
    <property type="entry name" value="SENSOR HISTIDINE KINASE YPDA"/>
    <property type="match status" value="1"/>
</dbReference>
<evidence type="ECO:0000256" key="2">
    <source>
        <dbReference type="ARBA" id="ARBA00022553"/>
    </source>
</evidence>
<evidence type="ECO:0000313" key="7">
    <source>
        <dbReference type="EMBL" id="OJG18717.1"/>
    </source>
</evidence>
<keyword evidence="2" id="KW-0597">Phosphoprotein</keyword>
<dbReference type="Gene3D" id="6.10.340.10">
    <property type="match status" value="1"/>
</dbReference>
<feature type="domain" description="HAMP" evidence="6">
    <location>
        <begin position="270"/>
        <end position="322"/>
    </location>
</feature>
<comment type="subcellular location">
    <subcellularLocation>
        <location evidence="1">Membrane</location>
    </subcellularLocation>
</comment>
<dbReference type="Pfam" id="PF00672">
    <property type="entry name" value="HAMP"/>
    <property type="match status" value="1"/>
</dbReference>
<dbReference type="GO" id="GO:0016020">
    <property type="term" value="C:membrane"/>
    <property type="evidence" value="ECO:0007669"/>
    <property type="project" value="UniProtKB-SubCell"/>
</dbReference>
<keyword evidence="5" id="KW-0812">Transmembrane</keyword>
<organism evidence="7 8">
    <name type="scientific">Enterococcus canis</name>
    <dbReference type="NCBI Taxonomy" id="214095"/>
    <lineage>
        <taxon>Bacteria</taxon>
        <taxon>Bacillati</taxon>
        <taxon>Bacillota</taxon>
        <taxon>Bacilli</taxon>
        <taxon>Lactobacillales</taxon>
        <taxon>Enterococcaceae</taxon>
        <taxon>Enterococcus</taxon>
    </lineage>
</organism>
<dbReference type="Pfam" id="PF02518">
    <property type="entry name" value="HATPase_c"/>
    <property type="match status" value="1"/>
</dbReference>
<dbReference type="Pfam" id="PF06580">
    <property type="entry name" value="His_kinase"/>
    <property type="match status" value="1"/>
</dbReference>
<dbReference type="InterPro" id="IPR010559">
    <property type="entry name" value="Sig_transdc_His_kin_internal"/>
</dbReference>
<dbReference type="GO" id="GO:0000155">
    <property type="term" value="F:phosphorelay sensor kinase activity"/>
    <property type="evidence" value="ECO:0007669"/>
    <property type="project" value="InterPro"/>
</dbReference>
<evidence type="ECO:0000313" key="8">
    <source>
        <dbReference type="Proteomes" id="UP000181884"/>
    </source>
</evidence>
<evidence type="ECO:0000256" key="5">
    <source>
        <dbReference type="SAM" id="Phobius"/>
    </source>
</evidence>
<dbReference type="SUPFAM" id="SSF55874">
    <property type="entry name" value="ATPase domain of HSP90 chaperone/DNA topoisomerase II/histidine kinase"/>
    <property type="match status" value="1"/>
</dbReference>
<keyword evidence="3" id="KW-0808">Transferase</keyword>
<evidence type="ECO:0000259" key="6">
    <source>
        <dbReference type="PROSITE" id="PS50885"/>
    </source>
</evidence>
<keyword evidence="8" id="KW-1185">Reference proteome</keyword>
<dbReference type="InterPro" id="IPR003594">
    <property type="entry name" value="HATPase_dom"/>
</dbReference>
<dbReference type="PANTHER" id="PTHR34220:SF7">
    <property type="entry name" value="SENSOR HISTIDINE KINASE YPDA"/>
    <property type="match status" value="1"/>
</dbReference>
<evidence type="ECO:0000256" key="3">
    <source>
        <dbReference type="ARBA" id="ARBA00022679"/>
    </source>
</evidence>
<dbReference type="STRING" id="214095.RU97_GL001335"/>
<feature type="transmembrane region" description="Helical" evidence="5">
    <location>
        <begin position="249"/>
        <end position="269"/>
    </location>
</feature>
<name>A0A1L8RG52_9ENTE</name>
<feature type="transmembrane region" description="Helical" evidence="5">
    <location>
        <begin position="14"/>
        <end position="33"/>
    </location>
</feature>
<accession>A0A1L8RG52</accession>
<gene>
    <name evidence="7" type="ORF">RU97_GL001335</name>
</gene>
<sequence>MSKGAFMKSLKKQIIVVFILISVSLIASIYGTMQLQLTRMVIPLNISITQKFVDNRTSQINSWFGERLAELRLLADLPTRVAYDQTQFFQETIAVSRYDSDNYLSIRLVTADGISHSPDYPDFSIADRNYYQEMVTHPNLSYTVSHLLSSKEDDRDAVIILYRLSRPLNDGTMYIAAAIPLHKVQSLAHELTLYDGQGSLLGGDSDALKIDPVKELLFTSSIDLLSNWKINYVVPKASLGQSASQMRDYLVLVGIIVSLLLGLLLFYLFRQIIQPLSAIRHTMKAVQQGNRGARSLVQSPQEMVELSQAFNQTLDDVYQKEQQYRLASIKTLQAQIQPHFLYNTLDTIQWQILGGDAEEAVTTIEYLSTFFRKGLNHGAECITVSEELAHVQSYLAIQKIRHEELATVTVRCSPDLGNSLMLHFLLQPLVENALNHGIRPQKRPGEILIDVSKNGQFLRIAIQNSGSPISPTQVDQLNRGSTTGYGILNVRHRLQLFYQGAASLTFTSGERTTATLLLPIWEETDEKSLDCG</sequence>